<accession>A0ABS3BY48</accession>
<evidence type="ECO:0000313" key="2">
    <source>
        <dbReference type="EMBL" id="MBN7809580.1"/>
    </source>
</evidence>
<sequence>MKKKRSNHVIPIQNSEWVLVKSGAEKPFRRFKSKTEAISFGNELSKTEQSRLYVHKSDGRIEARHSYSPEDQPLDKE</sequence>
<gene>
    <name evidence="2" type="ORF">J0A68_01345</name>
</gene>
<evidence type="ECO:0000256" key="1">
    <source>
        <dbReference type="SAM" id="MobiDB-lite"/>
    </source>
</evidence>
<name>A0ABS3BY48_9BACT</name>
<dbReference type="Proteomes" id="UP000664317">
    <property type="component" value="Unassembled WGS sequence"/>
</dbReference>
<reference evidence="2 3" key="1">
    <citation type="submission" date="2021-03" db="EMBL/GenBank/DDBJ databases">
        <title>novel species isolated from a fishpond in China.</title>
        <authorList>
            <person name="Lu H."/>
            <person name="Cai Z."/>
        </authorList>
    </citation>
    <scope>NUCLEOTIDE SEQUENCE [LARGE SCALE GENOMIC DNA]</scope>
    <source>
        <strain evidence="2 3">H41</strain>
    </source>
</reference>
<dbReference type="RefSeq" id="WP_206576382.1">
    <property type="nucleotide sequence ID" value="NZ_JAFKCT010000001.1"/>
</dbReference>
<dbReference type="EMBL" id="JAFKCT010000001">
    <property type="protein sequence ID" value="MBN7809580.1"/>
    <property type="molecule type" value="Genomic_DNA"/>
</dbReference>
<feature type="region of interest" description="Disordered" evidence="1">
    <location>
        <begin position="55"/>
        <end position="77"/>
    </location>
</feature>
<comment type="caution">
    <text evidence="2">The sequence shown here is derived from an EMBL/GenBank/DDBJ whole genome shotgun (WGS) entry which is preliminary data.</text>
</comment>
<dbReference type="Pfam" id="PF09954">
    <property type="entry name" value="DUF2188"/>
    <property type="match status" value="1"/>
</dbReference>
<evidence type="ECO:0000313" key="3">
    <source>
        <dbReference type="Proteomes" id="UP000664317"/>
    </source>
</evidence>
<dbReference type="InterPro" id="IPR018691">
    <property type="entry name" value="DUF2188"/>
</dbReference>
<keyword evidence="3" id="KW-1185">Reference proteome</keyword>
<organism evidence="2 3">
    <name type="scientific">Algoriphagus oliviformis</name>
    <dbReference type="NCBI Taxonomy" id="2811231"/>
    <lineage>
        <taxon>Bacteria</taxon>
        <taxon>Pseudomonadati</taxon>
        <taxon>Bacteroidota</taxon>
        <taxon>Cytophagia</taxon>
        <taxon>Cytophagales</taxon>
        <taxon>Cyclobacteriaceae</taxon>
        <taxon>Algoriphagus</taxon>
    </lineage>
</organism>
<proteinExistence type="predicted"/>
<protein>
    <submittedName>
        <fullName evidence="2">DUF2188 domain-containing protein</fullName>
    </submittedName>
</protein>